<dbReference type="AlphaFoldDB" id="E8RNA2"/>
<accession>E8RNA2</accession>
<dbReference type="SUPFAM" id="SSF48452">
    <property type="entry name" value="TPR-like"/>
    <property type="match status" value="1"/>
</dbReference>
<keyword evidence="1" id="KW-0732">Signal</keyword>
<evidence type="ECO:0008006" key="4">
    <source>
        <dbReference type="Google" id="ProtNLM"/>
    </source>
</evidence>
<gene>
    <name evidence="2" type="ordered locus">Astex_2348</name>
</gene>
<reference evidence="3" key="1">
    <citation type="submission" date="2010-12" db="EMBL/GenBank/DDBJ databases">
        <title>Complete sequence of chromosome 1 of Asticcacaulis excentricus CB 48.</title>
        <authorList>
            <consortium name="US DOE Joint Genome Institute"/>
            <person name="Lucas S."/>
            <person name="Copeland A."/>
            <person name="Lapidus A."/>
            <person name="Cheng J.-F."/>
            <person name="Bruce D."/>
            <person name="Goodwin L."/>
            <person name="Pitluck S."/>
            <person name="Teshima H."/>
            <person name="Davenport K."/>
            <person name="Detter J.C."/>
            <person name="Han C."/>
            <person name="Tapia R."/>
            <person name="Land M."/>
            <person name="Hauser L."/>
            <person name="Jeffries C."/>
            <person name="Kyrpides N."/>
            <person name="Ivanova N."/>
            <person name="Ovchinnikova G."/>
            <person name="Brun Y.V."/>
            <person name="Woyke T."/>
        </authorList>
    </citation>
    <scope>NUCLEOTIDE SEQUENCE [LARGE SCALE GENOMIC DNA]</scope>
    <source>
        <strain evidence="3">ATCC 15261 / DSM 4724 / KCTC 12464 / NCIMB 9791 / VKM B-1370 / CB 48</strain>
    </source>
</reference>
<feature type="chain" id="PRO_5003230614" description="DUF1570 domain-containing protein" evidence="1">
    <location>
        <begin position="30"/>
        <end position="515"/>
    </location>
</feature>
<dbReference type="EMBL" id="CP002395">
    <property type="protein sequence ID" value="ADU14001.1"/>
    <property type="molecule type" value="Genomic_DNA"/>
</dbReference>
<sequence>MTNNRIKRVLAWALLALGLSTLAAMPAQAETWIKAESENFTVYSSAPEKTTRGYVKKLEVFRNLTNLLLGSGDAGPKVRFEIYLLKNRDDIQVVRPSFSNNVAGVYFNCGEGTSAYGTAPGDGASEGNVDQSLIILFHEYSHYIMFQHARSYYPAWYIEGFAEYMSTAYPAKGKITVGEPSVIRGWTLAEDRWIGFEKILNPSFGFAGDKSNRDWDVERFYAQSWLLTHYMLSDPKRARDLNTYFAQVGNGADPIASFEESTGIKVNQLSSILKRYRASMSYLSIPIPDYPENKIQVTKLNPATSAYLLDRSLLTTCMQAEQGKAVLARLEKLKGDFAGDIAYQSALARAHLLFGKAEDAEAIIGPIVQKNPEDFEANYLMGRVYYQMGQAASGQDRTDYTDAARSFFMNAYQINKLNAPNLYFFSQSYEAQPDYPNTNALNAANGAHVLAPSVREYAVYAAYVNLAKDKRPEAIALLTPFVSNPHDRESAQRFQKAIDAIKEGKSAHEVMSTLN</sequence>
<dbReference type="KEGG" id="aex:Astex_2348"/>
<dbReference type="eggNOG" id="COG0457">
    <property type="taxonomic scope" value="Bacteria"/>
</dbReference>
<name>E8RNA2_ASTEC</name>
<dbReference type="InterPro" id="IPR011990">
    <property type="entry name" value="TPR-like_helical_dom_sf"/>
</dbReference>
<evidence type="ECO:0000313" key="2">
    <source>
        <dbReference type="EMBL" id="ADU14001.1"/>
    </source>
</evidence>
<evidence type="ECO:0000256" key="1">
    <source>
        <dbReference type="SAM" id="SignalP"/>
    </source>
</evidence>
<dbReference type="Proteomes" id="UP000001492">
    <property type="component" value="Chromosome 1"/>
</dbReference>
<dbReference type="RefSeq" id="WP_013479828.1">
    <property type="nucleotide sequence ID" value="NC_014816.1"/>
</dbReference>
<proteinExistence type="predicted"/>
<organism evidence="2 3">
    <name type="scientific">Asticcacaulis excentricus (strain ATCC 15261 / DSM 4724 / KCTC 12464 / NCIMB 9791 / VKM B-1370 / CB 48)</name>
    <dbReference type="NCBI Taxonomy" id="573065"/>
    <lineage>
        <taxon>Bacteria</taxon>
        <taxon>Pseudomonadati</taxon>
        <taxon>Pseudomonadota</taxon>
        <taxon>Alphaproteobacteria</taxon>
        <taxon>Caulobacterales</taxon>
        <taxon>Caulobacteraceae</taxon>
        <taxon>Asticcacaulis</taxon>
    </lineage>
</organism>
<evidence type="ECO:0000313" key="3">
    <source>
        <dbReference type="Proteomes" id="UP000001492"/>
    </source>
</evidence>
<dbReference type="OrthoDB" id="5523615at2"/>
<dbReference type="HOGENOM" id="CLU_040392_0_0_5"/>
<feature type="signal peptide" evidence="1">
    <location>
        <begin position="1"/>
        <end position="29"/>
    </location>
</feature>
<dbReference type="Gene3D" id="1.25.40.10">
    <property type="entry name" value="Tetratricopeptide repeat domain"/>
    <property type="match status" value="1"/>
</dbReference>
<protein>
    <recommendedName>
        <fullName evidence="4">DUF1570 domain-containing protein</fullName>
    </recommendedName>
</protein>
<keyword evidence="3" id="KW-1185">Reference proteome</keyword>